<accession>A0ABY4CDH7</accession>
<name>A0ABY4CDH7_9BACL</name>
<evidence type="ECO:0000313" key="2">
    <source>
        <dbReference type="Proteomes" id="UP000830167"/>
    </source>
</evidence>
<dbReference type="Proteomes" id="UP000830167">
    <property type="component" value="Chromosome"/>
</dbReference>
<dbReference type="EMBL" id="CP089291">
    <property type="protein sequence ID" value="UOF88600.1"/>
    <property type="molecule type" value="Genomic_DNA"/>
</dbReference>
<reference evidence="1" key="1">
    <citation type="submission" date="2021-12" db="EMBL/GenBank/DDBJ databases">
        <title>Alicyclobacillaceae gen. nov., sp. nov., isolated from chalcocite enrichment system.</title>
        <authorList>
            <person name="Jiang Z."/>
        </authorList>
    </citation>
    <scope>NUCLEOTIDE SEQUENCE</scope>
    <source>
        <strain evidence="1">MYW30-H2</strain>
    </source>
</reference>
<proteinExistence type="predicted"/>
<gene>
    <name evidence="1" type="ORF">LSG31_11595</name>
</gene>
<organism evidence="1 2">
    <name type="scientific">Fodinisporobacter ferrooxydans</name>
    <dbReference type="NCBI Taxonomy" id="2901836"/>
    <lineage>
        <taxon>Bacteria</taxon>
        <taxon>Bacillati</taxon>
        <taxon>Bacillota</taxon>
        <taxon>Bacilli</taxon>
        <taxon>Bacillales</taxon>
        <taxon>Alicyclobacillaceae</taxon>
        <taxon>Fodinisporobacter</taxon>
    </lineage>
</organism>
<keyword evidence="2" id="KW-1185">Reference proteome</keyword>
<sequence length="169" mass="19202">MSVIQMECTCESCNQEWFYLPFEEMRMVMADIIRIRIRELGWREQHRYFGRPFVPGCRGCVPGCACLEGFACGEACGKLTCCRPGCLPGCGVLGIAMTTGPLSQWIHTLTQIYQIKHMPTIYRSCPKCGSGWFKKVIAVYEDDGKKRYEQSVSWQLPVLNFVHANPAVF</sequence>
<evidence type="ECO:0000313" key="1">
    <source>
        <dbReference type="EMBL" id="UOF88600.1"/>
    </source>
</evidence>
<dbReference type="RefSeq" id="WP_347435274.1">
    <property type="nucleotide sequence ID" value="NZ_CP089291.1"/>
</dbReference>
<protein>
    <submittedName>
        <fullName evidence="1">Uncharacterized protein</fullName>
    </submittedName>
</protein>